<evidence type="ECO:0000256" key="3">
    <source>
        <dbReference type="ARBA" id="ARBA00022692"/>
    </source>
</evidence>
<dbReference type="NCBIfam" id="TIGR00361">
    <property type="entry name" value="ComEC_Rec2"/>
    <property type="match status" value="1"/>
</dbReference>
<feature type="transmembrane region" description="Helical" evidence="6">
    <location>
        <begin position="410"/>
        <end position="430"/>
    </location>
</feature>
<sequence length="753" mass="78848">MLGRAGAAVPAVPVPTPAAPRLGAPFFLLLGVLGALLPALGYGWGWALWPLALGLAAWERRPWGLAAAALAGALAFGSLQTVQSRPDPLQPWLGAQVTLRGDWDGQFLTLRDPPARVALSPRPSERRGAVTVSGRLLPPRSRSVPGGFDQAAWLRSQGGLFTLAPTAVLAGAQVQSSQPSGWAKGAVQGWFESGWQSLSPRAEALLRGAELGDRSDLNELQLDSGVTVRDAFQRSGLTHLLALSGQHVTLLVGALTLLLTRLPLPAWARYAGPALFLLAYLGMVVNTSPSVVRAGLTGLLGLTALWLGRGRLDPPSLVALVAAGLLVAYPLWLVTPGFQLSFLAVGGLLLLPRVLARLPAAWTRPGPPLWLTGSLAVTLLAQAATLPLVAGSFGGVPLSSLPANLLAGPLMALLIPLGFLAGVLGPLGAVLKWPLEALSAALLWLAETFGRWPLLPWGAVGPAGYLAYGLAALAGGLWLLGRIRPPAALATALACILLTALPPRLSPPRQLVFLDVGQGDSTLIQTPELRVLVDGGGTPRGDYDLSRTTVPALHSLGVHALDVVVATHSDSDHIEGLAGVLRAMPVGELWIGHHDPDSSSLADLLAVAEQRGVPVREVRRGDVAQAGRLRLDVLWPQGRVWSTEPNENSVALRLTASGGEGQSFRAALLGDLPAPLEHSLGLGQVDLLKAPHHGSRHSTSAELLQETGAPHAVVSVGFNTFGHPSREVQERLKAAGVRTWRTDTQGTVVWPLP</sequence>
<dbReference type="InterPro" id="IPR004797">
    <property type="entry name" value="Competence_ComEC/Rec2"/>
</dbReference>
<dbReference type="SMART" id="SM00849">
    <property type="entry name" value="Lactamase_B"/>
    <property type="match status" value="1"/>
</dbReference>
<keyword evidence="9" id="KW-1185">Reference proteome</keyword>
<reference evidence="9" key="1">
    <citation type="submission" date="2011-02" db="EMBL/GenBank/DDBJ databases">
        <title>The complete sequence of chromosome of Deinococcus proteolyticus DSM 20540.</title>
        <authorList>
            <consortium name="US DOE Joint Genome Institute (JGI-PGF)"/>
            <person name="Lucas S."/>
            <person name="Copeland A."/>
            <person name="Lapidus A."/>
            <person name="Bruce D."/>
            <person name="Goodwin L."/>
            <person name="Pitluck S."/>
            <person name="Kyrpides N."/>
            <person name="Mavromatis K."/>
            <person name="Pagani I."/>
            <person name="Ivanova N."/>
            <person name="Ovchinnikova G."/>
            <person name="Zeytun A."/>
            <person name="Detter J.C."/>
            <person name="Han C."/>
            <person name="Land M."/>
            <person name="Hauser L."/>
            <person name="Markowitz V."/>
            <person name="Cheng J.-F."/>
            <person name="Hugenholtz P."/>
            <person name="Woyke T."/>
            <person name="Wu D."/>
            <person name="Pukall R."/>
            <person name="Steenblock K."/>
            <person name="Brambilla E."/>
            <person name="Klenk H.-P."/>
            <person name="Eisen J.A."/>
        </authorList>
    </citation>
    <scope>NUCLEOTIDE SEQUENCE [LARGE SCALE GENOMIC DNA]</scope>
    <source>
        <strain evidence="9">ATCC 35074 / DSM 20540 / JCM 6276 / NBRC 101906 / NCIMB 13154 / VKM Ac-1939 / CCM 2703 / MRP</strain>
    </source>
</reference>
<reference evidence="8 9" key="2">
    <citation type="journal article" date="2012" name="Stand. Genomic Sci.">
        <title>Complete genome sequence of the orange-red pigmented, radioresistant Deinococcus proteolyticus type strain (MRP(T)).</title>
        <authorList>
            <person name="Copeland A."/>
            <person name="Zeytun A."/>
            <person name="Yassawong M."/>
            <person name="Nolan M."/>
            <person name="Lucas S."/>
            <person name="Hammon N."/>
            <person name="Deshpande S."/>
            <person name="Cheng J.F."/>
            <person name="Han C."/>
            <person name="Tapia R."/>
            <person name="Goodwin L.A."/>
            <person name="Pitluck S."/>
            <person name="Mavromatis K."/>
            <person name="Liolios K."/>
            <person name="Pagani I."/>
            <person name="Ivanova N."/>
            <person name="Mikhailova N."/>
            <person name="Pati A."/>
            <person name="Chen A."/>
            <person name="Palaniappan K."/>
            <person name="Land M."/>
            <person name="Hauser L."/>
            <person name="Jeffries C.D."/>
            <person name="Brambilla E.M."/>
            <person name="Rohde M."/>
            <person name="Sikorski J."/>
            <person name="Pukall R."/>
            <person name="Goker M."/>
            <person name="Detter J.C."/>
            <person name="Woyke T."/>
            <person name="Bristow J."/>
            <person name="Eisen J.A."/>
            <person name="Markowitz V."/>
            <person name="Hugenholtz P."/>
            <person name="Kyrpides N.C."/>
            <person name="Klenk H.P."/>
            <person name="Lapidus A."/>
        </authorList>
    </citation>
    <scope>NUCLEOTIDE SEQUENCE [LARGE SCALE GENOMIC DNA]</scope>
    <source>
        <strain evidence="9">ATCC 35074 / DSM 20540 / JCM 6276 / NBRC 101906 / NCIMB 13154 / VKM Ac-1939 / CCM 2703 / MRP</strain>
    </source>
</reference>
<feature type="transmembrane region" description="Helical" evidence="6">
    <location>
        <begin position="460"/>
        <end position="480"/>
    </location>
</feature>
<feature type="transmembrane region" description="Helical" evidence="6">
    <location>
        <begin position="26"/>
        <end position="51"/>
    </location>
</feature>
<comment type="subcellular location">
    <subcellularLocation>
        <location evidence="1">Cell membrane</location>
        <topology evidence="1">Multi-pass membrane protein</topology>
    </subcellularLocation>
</comment>
<dbReference type="InterPro" id="IPR036866">
    <property type="entry name" value="RibonucZ/Hydroxyglut_hydro"/>
</dbReference>
<evidence type="ECO:0000256" key="6">
    <source>
        <dbReference type="SAM" id="Phobius"/>
    </source>
</evidence>
<name>F0RJ26_DEIPM</name>
<accession>F0RJ26</accession>
<dbReference type="eggNOG" id="COG0658">
    <property type="taxonomic scope" value="Bacteria"/>
</dbReference>
<dbReference type="InterPro" id="IPR001279">
    <property type="entry name" value="Metallo-B-lactamas"/>
</dbReference>
<proteinExistence type="predicted"/>
<protein>
    <submittedName>
        <fullName evidence="8">DNA internalization-related competence protein ComEC/Rec2</fullName>
    </submittedName>
</protein>
<gene>
    <name evidence="8" type="ordered locus">Deipr_0261</name>
</gene>
<evidence type="ECO:0000256" key="1">
    <source>
        <dbReference type="ARBA" id="ARBA00004651"/>
    </source>
</evidence>
<keyword evidence="5 6" id="KW-0472">Membrane</keyword>
<keyword evidence="2" id="KW-1003">Cell membrane</keyword>
<dbReference type="PANTHER" id="PTHR30619">
    <property type="entry name" value="DNA INTERNALIZATION/COMPETENCE PROTEIN COMEC/REC2"/>
    <property type="match status" value="1"/>
</dbReference>
<dbReference type="STRING" id="693977.Deipr_0261"/>
<dbReference type="eggNOG" id="COG2333">
    <property type="taxonomic scope" value="Bacteria"/>
</dbReference>
<dbReference type="NCBIfam" id="TIGR00360">
    <property type="entry name" value="ComEC_N-term"/>
    <property type="match status" value="1"/>
</dbReference>
<evidence type="ECO:0000256" key="4">
    <source>
        <dbReference type="ARBA" id="ARBA00022989"/>
    </source>
</evidence>
<evidence type="ECO:0000313" key="8">
    <source>
        <dbReference type="EMBL" id="ADY25434.1"/>
    </source>
</evidence>
<dbReference type="SUPFAM" id="SSF56281">
    <property type="entry name" value="Metallo-hydrolase/oxidoreductase"/>
    <property type="match status" value="1"/>
</dbReference>
<feature type="transmembrane region" description="Helical" evidence="6">
    <location>
        <begin position="487"/>
        <end position="505"/>
    </location>
</feature>
<dbReference type="GO" id="GO:0030420">
    <property type="term" value="P:establishment of competence for transformation"/>
    <property type="evidence" value="ECO:0007669"/>
    <property type="project" value="InterPro"/>
</dbReference>
<dbReference type="InterPro" id="IPR004477">
    <property type="entry name" value="ComEC_N"/>
</dbReference>
<dbReference type="CDD" id="cd07731">
    <property type="entry name" value="ComA-like_MBL-fold"/>
    <property type="match status" value="1"/>
</dbReference>
<organism evidence="8 9">
    <name type="scientific">Deinococcus proteolyticus (strain ATCC 35074 / DSM 20540 / JCM 6276 / NBRC 101906 / NCIMB 13154 / VKM Ac-1939 / CCM 2703 / MRP)</name>
    <dbReference type="NCBI Taxonomy" id="693977"/>
    <lineage>
        <taxon>Bacteria</taxon>
        <taxon>Thermotogati</taxon>
        <taxon>Deinococcota</taxon>
        <taxon>Deinococci</taxon>
        <taxon>Deinococcales</taxon>
        <taxon>Deinococcaceae</taxon>
        <taxon>Deinococcus</taxon>
    </lineage>
</organism>
<keyword evidence="4 6" id="KW-1133">Transmembrane helix</keyword>
<dbReference type="Pfam" id="PF03772">
    <property type="entry name" value="Competence"/>
    <property type="match status" value="1"/>
</dbReference>
<feature type="domain" description="Metallo-beta-lactamase" evidence="7">
    <location>
        <begin position="518"/>
        <end position="718"/>
    </location>
</feature>
<dbReference type="InterPro" id="IPR035681">
    <property type="entry name" value="ComA-like_MBL"/>
</dbReference>
<dbReference type="Proteomes" id="UP000007718">
    <property type="component" value="Chromosome"/>
</dbReference>
<evidence type="ECO:0000313" key="9">
    <source>
        <dbReference type="Proteomes" id="UP000007718"/>
    </source>
</evidence>
<evidence type="ECO:0000256" key="5">
    <source>
        <dbReference type="ARBA" id="ARBA00023136"/>
    </source>
</evidence>
<evidence type="ECO:0000256" key="2">
    <source>
        <dbReference type="ARBA" id="ARBA00022475"/>
    </source>
</evidence>
<evidence type="ECO:0000259" key="7">
    <source>
        <dbReference type="SMART" id="SM00849"/>
    </source>
</evidence>
<dbReference type="EMBL" id="CP002536">
    <property type="protein sequence ID" value="ADY25434.1"/>
    <property type="molecule type" value="Genomic_DNA"/>
</dbReference>
<dbReference type="Pfam" id="PF00753">
    <property type="entry name" value="Lactamase_B"/>
    <property type="match status" value="1"/>
</dbReference>
<dbReference type="InterPro" id="IPR052159">
    <property type="entry name" value="Competence_DNA_uptake"/>
</dbReference>
<keyword evidence="3 6" id="KW-0812">Transmembrane</keyword>
<dbReference type="KEGG" id="dpt:Deipr_0261"/>
<dbReference type="GO" id="GO:0005886">
    <property type="term" value="C:plasma membrane"/>
    <property type="evidence" value="ECO:0007669"/>
    <property type="project" value="UniProtKB-SubCell"/>
</dbReference>
<dbReference type="HOGENOM" id="CLU_010363_2_4_0"/>
<dbReference type="Gene3D" id="3.60.15.10">
    <property type="entry name" value="Ribonuclease Z/Hydroxyacylglutathione hydrolase-like"/>
    <property type="match status" value="1"/>
</dbReference>
<feature type="transmembrane region" description="Helical" evidence="6">
    <location>
        <begin position="315"/>
        <end position="332"/>
    </location>
</feature>
<feature type="transmembrane region" description="Helical" evidence="6">
    <location>
        <begin position="240"/>
        <end position="260"/>
    </location>
</feature>
<feature type="transmembrane region" description="Helical" evidence="6">
    <location>
        <begin position="63"/>
        <end position="82"/>
    </location>
</feature>
<feature type="transmembrane region" description="Helical" evidence="6">
    <location>
        <begin position="267"/>
        <end position="285"/>
    </location>
</feature>
<feature type="transmembrane region" description="Helical" evidence="6">
    <location>
        <begin position="368"/>
        <end position="390"/>
    </location>
</feature>
<dbReference type="AlphaFoldDB" id="F0RJ26"/>
<dbReference type="PANTHER" id="PTHR30619:SF1">
    <property type="entry name" value="RECOMBINATION PROTEIN 2"/>
    <property type="match status" value="1"/>
</dbReference>